<proteinExistence type="predicted"/>
<protein>
    <submittedName>
        <fullName evidence="1">Phage tail protein</fullName>
    </submittedName>
</protein>
<dbReference type="EMBL" id="JBEGDG010000015">
    <property type="protein sequence ID" value="MEQ6356573.1"/>
    <property type="molecule type" value="Genomic_DNA"/>
</dbReference>
<reference evidence="1 2" key="1">
    <citation type="submission" date="2024-06" db="EMBL/GenBank/DDBJ databases">
        <title>Lysinibacillus zambalefons sp. nov., a Novel Firmicute Isolated from the Poon Bato Zambales Hyperalkaline Spring.</title>
        <authorList>
            <person name="Aja J.A."/>
            <person name="Lazaro J.E.H."/>
            <person name="Llorin L.D."/>
            <person name="Lim K.R."/>
            <person name="Teodosio J."/>
            <person name="Dalisay D.S."/>
        </authorList>
    </citation>
    <scope>NUCLEOTIDE SEQUENCE [LARGE SCALE GENOMIC DNA]</scope>
    <source>
        <strain evidence="1 2">M3</strain>
    </source>
</reference>
<comment type="caution">
    <text evidence="1">The sequence shown here is derived from an EMBL/GenBank/DDBJ whole genome shotgun (WGS) entry which is preliminary data.</text>
</comment>
<accession>A0ABV1MVN8</accession>
<dbReference type="InterPro" id="IPR005068">
    <property type="entry name" value="Phage_lambda_Stf-r2"/>
</dbReference>
<dbReference type="Proteomes" id="UP001478862">
    <property type="component" value="Unassembled WGS sequence"/>
</dbReference>
<gene>
    <name evidence="1" type="ORF">ABNX05_18275</name>
</gene>
<keyword evidence="2" id="KW-1185">Reference proteome</keyword>
<evidence type="ECO:0000313" key="1">
    <source>
        <dbReference type="EMBL" id="MEQ6356573.1"/>
    </source>
</evidence>
<dbReference type="Pfam" id="PF03406">
    <property type="entry name" value="Phage_fiber_2"/>
    <property type="match status" value="1"/>
</dbReference>
<organism evidence="1 2">
    <name type="scientific">Lysinibacillus zambalensis</name>
    <dbReference type="NCBI Taxonomy" id="3160866"/>
    <lineage>
        <taxon>Bacteria</taxon>
        <taxon>Bacillati</taxon>
        <taxon>Bacillota</taxon>
        <taxon>Bacilli</taxon>
        <taxon>Bacillales</taxon>
        <taxon>Bacillaceae</taxon>
        <taxon>Lysinibacillus</taxon>
    </lineage>
</organism>
<dbReference type="RefSeq" id="WP_349661019.1">
    <property type="nucleotide sequence ID" value="NZ_JBEGDG010000015.1"/>
</dbReference>
<evidence type="ECO:0000313" key="2">
    <source>
        <dbReference type="Proteomes" id="UP001478862"/>
    </source>
</evidence>
<sequence length="218" mass="22962">MSIKKFNTISQQWELITPTKVEHDIHVAKKASATELGHIKIDTTTIAIDSEGKISVIGAPDATTLAKGIVQLSSAINLNDETMASTPKAVKDALAEAKTFTEAQIANLIGSAPETLDTFQEIAEAIQSTDGALEGLLTVVGTKADKTALEATDENVTALTQTVTSNKTAIEGALASHVADNEAHITQAERQAWNEGSNLFVGSLAPANTNLLWVTVVE</sequence>
<name>A0ABV1MVN8_9BACI</name>